<dbReference type="InterPro" id="IPR029060">
    <property type="entry name" value="PIN-like_dom_sf"/>
</dbReference>
<dbReference type="EMBL" id="CP003273">
    <property type="protein sequence ID" value="AGL01730.1"/>
    <property type="molecule type" value="Genomic_DNA"/>
</dbReference>
<dbReference type="Gene3D" id="3.40.50.1010">
    <property type="entry name" value="5'-nuclease"/>
    <property type="match status" value="1"/>
</dbReference>
<sequence>MAKIPYRKLYIDAGAWIAITNKKDKHHEVAKEFYLNIPEYIELYTSYLVVSESFTWLRYHLSSYIAFQFIGALEKASTIQSVKIVYPDAHVDNLTRKYLQKFKDQNLSYSDAAGFAICEQLKINNIFGFDKDFYIAQKSLWPLG</sequence>
<dbReference type="InterPro" id="IPR002716">
    <property type="entry name" value="PIN_dom"/>
</dbReference>
<dbReference type="RefSeq" id="WP_006524696.1">
    <property type="nucleotide sequence ID" value="NC_021184.1"/>
</dbReference>
<name>R4KMG7_9FIRM</name>
<dbReference type="Proteomes" id="UP000013520">
    <property type="component" value="Chromosome"/>
</dbReference>
<dbReference type="GO" id="GO:0004521">
    <property type="term" value="F:RNA endonuclease activity"/>
    <property type="evidence" value="ECO:0007669"/>
    <property type="project" value="InterPro"/>
</dbReference>
<evidence type="ECO:0000313" key="2">
    <source>
        <dbReference type="EMBL" id="AGL01730.1"/>
    </source>
</evidence>
<dbReference type="OrthoDB" id="1725972at2"/>
<dbReference type="InterPro" id="IPR039018">
    <property type="entry name" value="VapC20-like"/>
</dbReference>
<dbReference type="PANTHER" id="PTHR42188:SF1">
    <property type="entry name" value="23S RRNA-SPECIFIC ENDONUCLEASE VAPC20"/>
    <property type="match status" value="1"/>
</dbReference>
<evidence type="ECO:0000259" key="1">
    <source>
        <dbReference type="Pfam" id="PF01850"/>
    </source>
</evidence>
<proteinExistence type="predicted"/>
<dbReference type="SUPFAM" id="SSF88723">
    <property type="entry name" value="PIN domain-like"/>
    <property type="match status" value="1"/>
</dbReference>
<dbReference type="eggNOG" id="COG2402">
    <property type="taxonomic scope" value="Bacteria"/>
</dbReference>
<dbReference type="AlphaFoldDB" id="R4KMG7"/>
<keyword evidence="3" id="KW-1185">Reference proteome</keyword>
<reference evidence="2 3" key="1">
    <citation type="submission" date="2012-01" db="EMBL/GenBank/DDBJ databases">
        <title>Complete sequence of Desulfotomaculum gibsoniae DSM 7213.</title>
        <authorList>
            <consortium name="US DOE Joint Genome Institute"/>
            <person name="Lucas S."/>
            <person name="Han J."/>
            <person name="Lapidus A."/>
            <person name="Cheng J.-F."/>
            <person name="Goodwin L."/>
            <person name="Pitluck S."/>
            <person name="Peters L."/>
            <person name="Ovchinnikova G."/>
            <person name="Teshima H."/>
            <person name="Detter J.C."/>
            <person name="Han C."/>
            <person name="Tapia R."/>
            <person name="Land M."/>
            <person name="Hauser L."/>
            <person name="Kyrpides N."/>
            <person name="Ivanova N."/>
            <person name="Pagani I."/>
            <person name="Parshina S."/>
            <person name="Plugge C."/>
            <person name="Muyzer G."/>
            <person name="Kuever J."/>
            <person name="Ivanova A."/>
            <person name="Nazina T."/>
            <person name="Klenk H.-P."/>
            <person name="Brambilla E."/>
            <person name="Spring S."/>
            <person name="Stams A.F."/>
            <person name="Woyke T."/>
        </authorList>
    </citation>
    <scope>NUCLEOTIDE SEQUENCE [LARGE SCALE GENOMIC DNA]</scope>
    <source>
        <strain evidence="2 3">DSM 7213</strain>
    </source>
</reference>
<dbReference type="KEGG" id="dgi:Desgi_2309"/>
<dbReference type="Pfam" id="PF01850">
    <property type="entry name" value="PIN"/>
    <property type="match status" value="1"/>
</dbReference>
<protein>
    <submittedName>
        <fullName evidence="2">Putative nucleic acid-binding protein, contains PIN domain</fullName>
    </submittedName>
</protein>
<dbReference type="STRING" id="767817.Desgi_2309"/>
<accession>R4KMG7</accession>
<dbReference type="GO" id="GO:0016075">
    <property type="term" value="P:rRNA catabolic process"/>
    <property type="evidence" value="ECO:0007669"/>
    <property type="project" value="TreeGrafter"/>
</dbReference>
<dbReference type="HOGENOM" id="CLU_136715_2_0_9"/>
<organism evidence="2 3">
    <name type="scientific">Desulfoscipio gibsoniae DSM 7213</name>
    <dbReference type="NCBI Taxonomy" id="767817"/>
    <lineage>
        <taxon>Bacteria</taxon>
        <taxon>Bacillati</taxon>
        <taxon>Bacillota</taxon>
        <taxon>Clostridia</taxon>
        <taxon>Eubacteriales</taxon>
        <taxon>Desulfallaceae</taxon>
        <taxon>Desulfoscipio</taxon>
    </lineage>
</organism>
<dbReference type="PANTHER" id="PTHR42188">
    <property type="entry name" value="23S RRNA-SPECIFIC ENDONUCLEASE VAPC20"/>
    <property type="match status" value="1"/>
</dbReference>
<evidence type="ECO:0000313" key="3">
    <source>
        <dbReference type="Proteomes" id="UP000013520"/>
    </source>
</evidence>
<gene>
    <name evidence="2" type="ORF">Desgi_2309</name>
</gene>
<feature type="domain" description="PIN" evidence="1">
    <location>
        <begin position="10"/>
        <end position="134"/>
    </location>
</feature>